<reference evidence="1" key="1">
    <citation type="submission" date="2022-06" db="EMBL/GenBank/DDBJ databases">
        <title>Genome sequencing of Brevibacillus sp. BB3-R1.</title>
        <authorList>
            <person name="Heo J."/>
            <person name="Lee D."/>
            <person name="Won M."/>
            <person name="Han B.-H."/>
            <person name="Hong S.-B."/>
            <person name="Kwon S.-W."/>
        </authorList>
    </citation>
    <scope>NUCLEOTIDE SEQUENCE</scope>
    <source>
        <strain evidence="1">BB3-R1</strain>
    </source>
</reference>
<evidence type="ECO:0008006" key="3">
    <source>
        <dbReference type="Google" id="ProtNLM"/>
    </source>
</evidence>
<protein>
    <recommendedName>
        <fullName evidence="3">Immunity protein 30 domain-containing protein</fullName>
    </recommendedName>
</protein>
<proteinExistence type="predicted"/>
<evidence type="ECO:0000313" key="2">
    <source>
        <dbReference type="Proteomes" id="UP001056500"/>
    </source>
</evidence>
<dbReference type="EMBL" id="CP098755">
    <property type="protein sequence ID" value="USG64640.1"/>
    <property type="molecule type" value="Genomic_DNA"/>
</dbReference>
<dbReference type="RefSeq" id="WP_251871752.1">
    <property type="nucleotide sequence ID" value="NZ_CP098755.1"/>
</dbReference>
<sequence>MIREAILKGDLLTAKEQVSKIDFSAFSDLLHELAYDTSDLVCYTFVNFLMYSQGERSDLHHLASSLLSHPLCHIEGAYKSALLHSRRASELSPEDVALKEYLLFFHIIPEKLVSKEEAIEIASVVLQVEPNSQVAKDIFSRYGN</sequence>
<accession>A0ABY4WBS5</accession>
<keyword evidence="2" id="KW-1185">Reference proteome</keyword>
<name>A0ABY4WBS5_9BACL</name>
<evidence type="ECO:0000313" key="1">
    <source>
        <dbReference type="EMBL" id="USG64640.1"/>
    </source>
</evidence>
<gene>
    <name evidence="1" type="ORF">NDK47_21225</name>
</gene>
<dbReference type="Proteomes" id="UP001056500">
    <property type="component" value="Chromosome"/>
</dbReference>
<organism evidence="1 2">
    <name type="scientific">Brevibacillus ruminantium</name>
    <dbReference type="NCBI Taxonomy" id="2950604"/>
    <lineage>
        <taxon>Bacteria</taxon>
        <taxon>Bacillati</taxon>
        <taxon>Bacillota</taxon>
        <taxon>Bacilli</taxon>
        <taxon>Bacillales</taxon>
        <taxon>Paenibacillaceae</taxon>
        <taxon>Brevibacillus</taxon>
    </lineage>
</organism>